<keyword evidence="1" id="KW-0812">Transmembrane</keyword>
<keyword evidence="1" id="KW-1133">Transmembrane helix</keyword>
<comment type="caution">
    <text evidence="2">The sequence shown here is derived from an EMBL/GenBank/DDBJ whole genome shotgun (WGS) entry which is preliminary data.</text>
</comment>
<evidence type="ECO:0000313" key="3">
    <source>
        <dbReference type="Proteomes" id="UP000320735"/>
    </source>
</evidence>
<evidence type="ECO:0000313" key="2">
    <source>
        <dbReference type="EMBL" id="TWU06882.1"/>
    </source>
</evidence>
<sequence length="153" mass="17794">MKAQTHGNVSAVETCRRSGKIVFRIVLLTLFAIAGLGYYVYYLCPPKDQNGNVPGDSVRKFLEFAEAENYESARELWYGPAKLDVTVQTEFEDYCARYKKIGLKKFKISWARRGKAGFWMVRIDFEEGGEKIHQFFALKIVDGEWRLSRGYRW</sequence>
<evidence type="ECO:0008006" key="4">
    <source>
        <dbReference type="Google" id="ProtNLM"/>
    </source>
</evidence>
<feature type="transmembrane region" description="Helical" evidence="1">
    <location>
        <begin position="21"/>
        <end position="41"/>
    </location>
</feature>
<dbReference type="AlphaFoldDB" id="A0A5C6B5M6"/>
<dbReference type="Proteomes" id="UP000320735">
    <property type="component" value="Unassembled WGS sequence"/>
</dbReference>
<reference evidence="2 3" key="1">
    <citation type="submission" date="2019-02" db="EMBL/GenBank/DDBJ databases">
        <title>Deep-cultivation of Planctomycetes and their phenomic and genomic characterization uncovers novel biology.</title>
        <authorList>
            <person name="Wiegand S."/>
            <person name="Jogler M."/>
            <person name="Boedeker C."/>
            <person name="Pinto D."/>
            <person name="Vollmers J."/>
            <person name="Rivas-Marin E."/>
            <person name="Kohn T."/>
            <person name="Peeters S.H."/>
            <person name="Heuer A."/>
            <person name="Rast P."/>
            <person name="Oberbeckmann S."/>
            <person name="Bunk B."/>
            <person name="Jeske O."/>
            <person name="Meyerdierks A."/>
            <person name="Storesund J.E."/>
            <person name="Kallscheuer N."/>
            <person name="Luecker S."/>
            <person name="Lage O.M."/>
            <person name="Pohl T."/>
            <person name="Merkel B.J."/>
            <person name="Hornburger P."/>
            <person name="Mueller R.-W."/>
            <person name="Bruemmer F."/>
            <person name="Labrenz M."/>
            <person name="Spormann A.M."/>
            <person name="Op Den Camp H."/>
            <person name="Overmann J."/>
            <person name="Amann R."/>
            <person name="Jetten M.S.M."/>
            <person name="Mascher T."/>
            <person name="Medema M.H."/>
            <person name="Devos D.P."/>
            <person name="Kaster A.-K."/>
            <person name="Ovreas L."/>
            <person name="Rohde M."/>
            <person name="Galperin M.Y."/>
            <person name="Jogler C."/>
        </authorList>
    </citation>
    <scope>NUCLEOTIDE SEQUENCE [LARGE SCALE GENOMIC DNA]</scope>
    <source>
        <strain evidence="2 3">CA54</strain>
    </source>
</reference>
<keyword evidence="3" id="KW-1185">Reference proteome</keyword>
<proteinExistence type="predicted"/>
<gene>
    <name evidence="2" type="ORF">CA54_52840</name>
</gene>
<keyword evidence="1" id="KW-0472">Membrane</keyword>
<accession>A0A5C6B5M6</accession>
<dbReference type="RefSeq" id="WP_146373725.1">
    <property type="nucleotide sequence ID" value="NZ_SJPP01000003.1"/>
</dbReference>
<organism evidence="2 3">
    <name type="scientific">Symmachiella macrocystis</name>
    <dbReference type="NCBI Taxonomy" id="2527985"/>
    <lineage>
        <taxon>Bacteria</taxon>
        <taxon>Pseudomonadati</taxon>
        <taxon>Planctomycetota</taxon>
        <taxon>Planctomycetia</taxon>
        <taxon>Planctomycetales</taxon>
        <taxon>Planctomycetaceae</taxon>
        <taxon>Symmachiella</taxon>
    </lineage>
</organism>
<dbReference type="OrthoDB" id="296783at2"/>
<dbReference type="EMBL" id="SJPP01000003">
    <property type="protein sequence ID" value="TWU06882.1"/>
    <property type="molecule type" value="Genomic_DNA"/>
</dbReference>
<name>A0A5C6B5M6_9PLAN</name>
<protein>
    <recommendedName>
        <fullName evidence="4">DUF4878 domain-containing protein</fullName>
    </recommendedName>
</protein>
<evidence type="ECO:0000256" key="1">
    <source>
        <dbReference type="SAM" id="Phobius"/>
    </source>
</evidence>